<feature type="region of interest" description="Disordered" evidence="1">
    <location>
        <begin position="1"/>
        <end position="50"/>
    </location>
</feature>
<feature type="compositionally biased region" description="Basic and acidic residues" evidence="1">
    <location>
        <begin position="1"/>
        <end position="10"/>
    </location>
</feature>
<accession>A0A3R7D5N1</accession>
<dbReference type="AlphaFoldDB" id="A0A3R7D5N1"/>
<protein>
    <submittedName>
        <fullName evidence="2">Uncharacterized protein</fullName>
    </submittedName>
</protein>
<evidence type="ECO:0000256" key="1">
    <source>
        <dbReference type="SAM" id="MobiDB-lite"/>
    </source>
</evidence>
<dbReference type="EMBL" id="NIRI02000056">
    <property type="protein sequence ID" value="KAG5445215.1"/>
    <property type="molecule type" value="Genomic_DNA"/>
</dbReference>
<reference evidence="2 3" key="1">
    <citation type="journal article" date="2018" name="Biotechnol. Adv.">
        <title>Improved genomic resources and new bioinformatic workflow for the carcinogenic parasite Clonorchis sinensis: Biotechnological implications.</title>
        <authorList>
            <person name="Wang D."/>
            <person name="Korhonen P.K."/>
            <person name="Gasser R.B."/>
            <person name="Young N.D."/>
        </authorList>
    </citation>
    <scope>NUCLEOTIDE SEQUENCE [LARGE SCALE GENOMIC DNA]</scope>
    <source>
        <strain evidence="2">Cs-k2</strain>
    </source>
</reference>
<keyword evidence="3" id="KW-1185">Reference proteome</keyword>
<sequence length="280" mass="30623">MMIRSDRKGDSLGPGNELLKHQPVSSGGSTTSTSLDGDPGTQLTSEGARTTVSGRLFHEATTRNEKKGCLIKVCALSLKISLPCPRRVFARSTVKNLLANLCRTHIPLLGHSWVPRSCPSGRTRMFNLVKKDARSREVCTAEVSNPRLGFGISGPIADEIKGINGLIHKIETFAQNFPGRVFSCHSAAVLHLECTGEKGVQHCSLSSQRRCVELGFRRSIDNLWRKFIPGSYYPKSEKLLPNESVRSGLENLTMSTPLVCWVNGEKPAGRTLGKQGINKN</sequence>
<comment type="caution">
    <text evidence="2">The sequence shown here is derived from an EMBL/GenBank/DDBJ whole genome shotgun (WGS) entry which is preliminary data.</text>
</comment>
<gene>
    <name evidence="2" type="ORF">CSKR_103392</name>
</gene>
<name>A0A3R7D5N1_CLOSI</name>
<proteinExistence type="predicted"/>
<feature type="compositionally biased region" description="Low complexity" evidence="1">
    <location>
        <begin position="25"/>
        <end position="41"/>
    </location>
</feature>
<organism evidence="2 3">
    <name type="scientific">Clonorchis sinensis</name>
    <name type="common">Chinese liver fluke</name>
    <dbReference type="NCBI Taxonomy" id="79923"/>
    <lineage>
        <taxon>Eukaryota</taxon>
        <taxon>Metazoa</taxon>
        <taxon>Spiralia</taxon>
        <taxon>Lophotrochozoa</taxon>
        <taxon>Platyhelminthes</taxon>
        <taxon>Trematoda</taxon>
        <taxon>Digenea</taxon>
        <taxon>Opisthorchiida</taxon>
        <taxon>Opisthorchiata</taxon>
        <taxon>Opisthorchiidae</taxon>
        <taxon>Clonorchis</taxon>
    </lineage>
</organism>
<dbReference type="InParanoid" id="A0A3R7D5N1"/>
<evidence type="ECO:0000313" key="2">
    <source>
        <dbReference type="EMBL" id="KAG5445215.1"/>
    </source>
</evidence>
<reference evidence="2 3" key="2">
    <citation type="journal article" date="2021" name="Genomics">
        <title>High-quality reference genome for Clonorchis sinensis.</title>
        <authorList>
            <person name="Young N.D."/>
            <person name="Stroehlein A.J."/>
            <person name="Kinkar L."/>
            <person name="Wang T."/>
            <person name="Sohn W.M."/>
            <person name="Chang B.C.H."/>
            <person name="Kaur P."/>
            <person name="Weisz D."/>
            <person name="Dudchenko O."/>
            <person name="Aiden E.L."/>
            <person name="Korhonen P.K."/>
            <person name="Gasser R.B."/>
        </authorList>
    </citation>
    <scope>NUCLEOTIDE SEQUENCE [LARGE SCALE GENOMIC DNA]</scope>
    <source>
        <strain evidence="2">Cs-k2</strain>
    </source>
</reference>
<evidence type="ECO:0000313" key="3">
    <source>
        <dbReference type="Proteomes" id="UP000286415"/>
    </source>
</evidence>
<dbReference type="Proteomes" id="UP000286415">
    <property type="component" value="Unassembled WGS sequence"/>
</dbReference>